<organism evidence="1 2">
    <name type="scientific">Psilocybe cyanescens</name>
    <dbReference type="NCBI Taxonomy" id="93625"/>
    <lineage>
        <taxon>Eukaryota</taxon>
        <taxon>Fungi</taxon>
        <taxon>Dikarya</taxon>
        <taxon>Basidiomycota</taxon>
        <taxon>Agaricomycotina</taxon>
        <taxon>Agaricomycetes</taxon>
        <taxon>Agaricomycetidae</taxon>
        <taxon>Agaricales</taxon>
        <taxon>Agaricineae</taxon>
        <taxon>Strophariaceae</taxon>
        <taxon>Psilocybe</taxon>
    </lineage>
</organism>
<accession>A0A409XGZ8</accession>
<dbReference type="Proteomes" id="UP000283269">
    <property type="component" value="Unassembled WGS sequence"/>
</dbReference>
<gene>
    <name evidence="1" type="ORF">CVT25_000365</name>
</gene>
<keyword evidence="2" id="KW-1185">Reference proteome</keyword>
<name>A0A409XGZ8_PSICY</name>
<dbReference type="AlphaFoldDB" id="A0A409XGZ8"/>
<reference evidence="1 2" key="1">
    <citation type="journal article" date="2018" name="Evol. Lett.">
        <title>Horizontal gene cluster transfer increased hallucinogenic mushroom diversity.</title>
        <authorList>
            <person name="Reynolds H.T."/>
            <person name="Vijayakumar V."/>
            <person name="Gluck-Thaler E."/>
            <person name="Korotkin H.B."/>
            <person name="Matheny P.B."/>
            <person name="Slot J.C."/>
        </authorList>
    </citation>
    <scope>NUCLEOTIDE SEQUENCE [LARGE SCALE GENOMIC DNA]</scope>
    <source>
        <strain evidence="1 2">2631</strain>
    </source>
</reference>
<comment type="caution">
    <text evidence="1">The sequence shown here is derived from an EMBL/GenBank/DDBJ whole genome shotgun (WGS) entry which is preliminary data.</text>
</comment>
<sequence length="102" mass="11462">ISDLESGESEVTLELHDKVQYVTVDEDTSLLQVYTPRGDAIALDPKMHSPRKNLVRISSAHVQDGVPFHIADESTNSYMNRMKSIVIHPTMLANQYIRPDLA</sequence>
<proteinExistence type="predicted"/>
<evidence type="ECO:0000313" key="1">
    <source>
        <dbReference type="EMBL" id="PPQ90026.1"/>
    </source>
</evidence>
<dbReference type="InParanoid" id="A0A409XGZ8"/>
<evidence type="ECO:0000313" key="2">
    <source>
        <dbReference type="Proteomes" id="UP000283269"/>
    </source>
</evidence>
<protein>
    <submittedName>
        <fullName evidence="1">Uncharacterized protein</fullName>
    </submittedName>
</protein>
<feature type="non-terminal residue" evidence="1">
    <location>
        <position position="1"/>
    </location>
</feature>
<dbReference type="EMBL" id="NHYD01001750">
    <property type="protein sequence ID" value="PPQ90026.1"/>
    <property type="molecule type" value="Genomic_DNA"/>
</dbReference>